<dbReference type="EMBL" id="AAWS01000004">
    <property type="protein sequence ID" value="EAY30953.1"/>
    <property type="molecule type" value="Genomic_DNA"/>
</dbReference>
<keyword evidence="1" id="KW-0175">Coiled coil</keyword>
<sequence length="178" mass="21026">MMSDTIKKMEKGILCYFITLDSSFSLYKFDRTVLYLFKSDISPGFFLTHFLQHEYLEQVNSNDQMAEYKVTSAGKEFVKSEIELVNKELMLLEEELQVFKLSDWELHIPFCSFKYQQNSVKILILPLNEICYHLLLTVFNEDNNDFQELKYEDVNSQKNKIDLITKISMITNISNNAR</sequence>
<protein>
    <submittedName>
        <fullName evidence="2">Uncharacterized protein</fullName>
    </submittedName>
</protein>
<dbReference type="Proteomes" id="UP000004095">
    <property type="component" value="Unassembled WGS sequence"/>
</dbReference>
<dbReference type="AlphaFoldDB" id="A1ZEK1"/>
<reference evidence="2 3" key="1">
    <citation type="submission" date="2007-01" db="EMBL/GenBank/DDBJ databases">
        <authorList>
            <person name="Haygood M."/>
            <person name="Podell S."/>
            <person name="Anderson C."/>
            <person name="Hopkinson B."/>
            <person name="Roe K."/>
            <person name="Barbeau K."/>
            <person name="Gaasterland T."/>
            <person name="Ferriera S."/>
            <person name="Johnson J."/>
            <person name="Kravitz S."/>
            <person name="Beeson K."/>
            <person name="Sutton G."/>
            <person name="Rogers Y.-H."/>
            <person name="Friedman R."/>
            <person name="Frazier M."/>
            <person name="Venter J.C."/>
        </authorList>
    </citation>
    <scope>NUCLEOTIDE SEQUENCE [LARGE SCALE GENOMIC DNA]</scope>
    <source>
        <strain evidence="2 3">ATCC 23134</strain>
    </source>
</reference>
<proteinExistence type="predicted"/>
<evidence type="ECO:0000313" key="2">
    <source>
        <dbReference type="EMBL" id="EAY30953.1"/>
    </source>
</evidence>
<evidence type="ECO:0000256" key="1">
    <source>
        <dbReference type="SAM" id="Coils"/>
    </source>
</evidence>
<accession>A1ZEK1</accession>
<feature type="coiled-coil region" evidence="1">
    <location>
        <begin position="75"/>
        <end position="102"/>
    </location>
</feature>
<name>A1ZEK1_MICM2</name>
<evidence type="ECO:0000313" key="3">
    <source>
        <dbReference type="Proteomes" id="UP000004095"/>
    </source>
</evidence>
<gene>
    <name evidence="2" type="ORF">M23134_07360</name>
</gene>
<organism evidence="2 3">
    <name type="scientific">Microscilla marina ATCC 23134</name>
    <dbReference type="NCBI Taxonomy" id="313606"/>
    <lineage>
        <taxon>Bacteria</taxon>
        <taxon>Pseudomonadati</taxon>
        <taxon>Bacteroidota</taxon>
        <taxon>Cytophagia</taxon>
        <taxon>Cytophagales</taxon>
        <taxon>Microscillaceae</taxon>
        <taxon>Microscilla</taxon>
    </lineage>
</organism>
<dbReference type="RefSeq" id="WP_002694095.1">
    <property type="nucleotide sequence ID" value="NZ_AAWS01000004.1"/>
</dbReference>
<keyword evidence="3" id="KW-1185">Reference proteome</keyword>
<comment type="caution">
    <text evidence="2">The sequence shown here is derived from an EMBL/GenBank/DDBJ whole genome shotgun (WGS) entry which is preliminary data.</text>
</comment>